<accession>A0A6G1H3J1</accession>
<protein>
    <submittedName>
        <fullName evidence="4">Carbohydrate esterase family 5 protein</fullName>
    </submittedName>
</protein>
<dbReference type="AlphaFoldDB" id="A0A6G1H3J1"/>
<name>A0A6G1H3J1_9PEZI</name>
<dbReference type="Gene3D" id="3.40.50.1820">
    <property type="entry name" value="alpha/beta hydrolase"/>
    <property type="match status" value="1"/>
</dbReference>
<keyword evidence="5" id="KW-1185">Reference proteome</keyword>
<feature type="signal peptide" evidence="3">
    <location>
        <begin position="1"/>
        <end position="17"/>
    </location>
</feature>
<dbReference type="GO" id="GO:0052689">
    <property type="term" value="F:carboxylic ester hydrolase activity"/>
    <property type="evidence" value="ECO:0007669"/>
    <property type="project" value="UniProtKB-ARBA"/>
</dbReference>
<gene>
    <name evidence="4" type="ORF">K402DRAFT_392397</name>
</gene>
<dbReference type="InterPro" id="IPR029058">
    <property type="entry name" value="AB_hydrolase_fold"/>
</dbReference>
<keyword evidence="2" id="KW-1015">Disulfide bond</keyword>
<evidence type="ECO:0000313" key="4">
    <source>
        <dbReference type="EMBL" id="KAF1987590.1"/>
    </source>
</evidence>
<dbReference type="Pfam" id="PF01083">
    <property type="entry name" value="Cutinase"/>
    <property type="match status" value="1"/>
</dbReference>
<reference evidence="4" key="1">
    <citation type="journal article" date="2020" name="Stud. Mycol.">
        <title>101 Dothideomycetes genomes: a test case for predicting lifestyles and emergence of pathogens.</title>
        <authorList>
            <person name="Haridas S."/>
            <person name="Albert R."/>
            <person name="Binder M."/>
            <person name="Bloem J."/>
            <person name="Labutti K."/>
            <person name="Salamov A."/>
            <person name="Andreopoulos B."/>
            <person name="Baker S."/>
            <person name="Barry K."/>
            <person name="Bills G."/>
            <person name="Bluhm B."/>
            <person name="Cannon C."/>
            <person name="Castanera R."/>
            <person name="Culley D."/>
            <person name="Daum C."/>
            <person name="Ezra D."/>
            <person name="Gonzalez J."/>
            <person name="Henrissat B."/>
            <person name="Kuo A."/>
            <person name="Liang C."/>
            <person name="Lipzen A."/>
            <person name="Lutzoni F."/>
            <person name="Magnuson J."/>
            <person name="Mondo S."/>
            <person name="Nolan M."/>
            <person name="Ohm R."/>
            <person name="Pangilinan J."/>
            <person name="Park H.-J."/>
            <person name="Ramirez L."/>
            <person name="Alfaro M."/>
            <person name="Sun H."/>
            <person name="Tritt A."/>
            <person name="Yoshinaga Y."/>
            <person name="Zwiers L.-H."/>
            <person name="Turgeon B."/>
            <person name="Goodwin S."/>
            <person name="Spatafora J."/>
            <person name="Crous P."/>
            <person name="Grigoriev I."/>
        </authorList>
    </citation>
    <scope>NUCLEOTIDE SEQUENCE</scope>
    <source>
        <strain evidence="4">CBS 113979</strain>
    </source>
</reference>
<proteinExistence type="predicted"/>
<dbReference type="EMBL" id="ML977151">
    <property type="protein sequence ID" value="KAF1987590.1"/>
    <property type="molecule type" value="Genomic_DNA"/>
</dbReference>
<dbReference type="InterPro" id="IPR000675">
    <property type="entry name" value="Cutinase/axe"/>
</dbReference>
<dbReference type="OrthoDB" id="3225429at2759"/>
<keyword evidence="1" id="KW-0378">Hydrolase</keyword>
<evidence type="ECO:0000256" key="1">
    <source>
        <dbReference type="ARBA" id="ARBA00022801"/>
    </source>
</evidence>
<evidence type="ECO:0000256" key="3">
    <source>
        <dbReference type="SAM" id="SignalP"/>
    </source>
</evidence>
<feature type="chain" id="PRO_5026022247" evidence="3">
    <location>
        <begin position="18"/>
        <end position="210"/>
    </location>
</feature>
<evidence type="ECO:0000313" key="5">
    <source>
        <dbReference type="Proteomes" id="UP000800041"/>
    </source>
</evidence>
<dbReference type="Proteomes" id="UP000800041">
    <property type="component" value="Unassembled WGS sequence"/>
</dbReference>
<dbReference type="SUPFAM" id="SSF53474">
    <property type="entry name" value="alpha/beta-Hydrolases"/>
    <property type="match status" value="1"/>
</dbReference>
<evidence type="ECO:0000256" key="2">
    <source>
        <dbReference type="ARBA" id="ARBA00023157"/>
    </source>
</evidence>
<dbReference type="PANTHER" id="PTHR33630:SF9">
    <property type="entry name" value="CUTINASE 4"/>
    <property type="match status" value="1"/>
</dbReference>
<organism evidence="4 5">
    <name type="scientific">Aulographum hederae CBS 113979</name>
    <dbReference type="NCBI Taxonomy" id="1176131"/>
    <lineage>
        <taxon>Eukaryota</taxon>
        <taxon>Fungi</taxon>
        <taxon>Dikarya</taxon>
        <taxon>Ascomycota</taxon>
        <taxon>Pezizomycotina</taxon>
        <taxon>Dothideomycetes</taxon>
        <taxon>Pleosporomycetidae</taxon>
        <taxon>Aulographales</taxon>
        <taxon>Aulographaceae</taxon>
    </lineage>
</organism>
<sequence length="210" mass="22198">MLLTAVVAFALAAVGSTAPAAPCAGLEYIYVRGTGEPGKYGSIIGDRLYADLQKLVPDVAGYQLPYPSTFGPNSPAVGVDNLNKYLNEQVRVCPNKKYGIAGYSQGAVIMHRAAVDFTPAIFDSIVAAVTFGDGGQQTNKTNPVYKSPVGDIPRYPDQMDGKIRFNCVPGDLTCTSGGESTLAHLSYGNGDYIPASAQFIADQYKKSRSA</sequence>
<keyword evidence="3" id="KW-0732">Signal</keyword>
<dbReference type="SMART" id="SM01110">
    <property type="entry name" value="Cutinase"/>
    <property type="match status" value="1"/>
</dbReference>
<dbReference type="PANTHER" id="PTHR33630">
    <property type="entry name" value="CUTINASE RV1984C-RELATED-RELATED"/>
    <property type="match status" value="1"/>
</dbReference>